<dbReference type="RefSeq" id="WP_398659607.1">
    <property type="nucleotide sequence ID" value="NZ_JBITDC010000013.1"/>
</dbReference>
<name>A0ABW7YB23_STRCE</name>
<comment type="caution">
    <text evidence="2">The sequence shown here is derived from an EMBL/GenBank/DDBJ whole genome shotgun (WGS) entry which is preliminary data.</text>
</comment>
<dbReference type="EMBL" id="JBITDC010000013">
    <property type="protein sequence ID" value="MFI5679108.1"/>
    <property type="molecule type" value="Genomic_DNA"/>
</dbReference>
<dbReference type="PROSITE" id="PS51257">
    <property type="entry name" value="PROKAR_LIPOPROTEIN"/>
    <property type="match status" value="1"/>
</dbReference>
<evidence type="ECO:0000256" key="1">
    <source>
        <dbReference type="SAM" id="SignalP"/>
    </source>
</evidence>
<feature type="chain" id="PRO_5045380888" description="DUF732 domain-containing protein" evidence="1">
    <location>
        <begin position="23"/>
        <end position="106"/>
    </location>
</feature>
<reference evidence="2 3" key="1">
    <citation type="submission" date="2024-10" db="EMBL/GenBank/DDBJ databases">
        <title>The Natural Products Discovery Center: Release of the First 8490 Sequenced Strains for Exploring Actinobacteria Biosynthetic Diversity.</title>
        <authorList>
            <person name="Kalkreuter E."/>
            <person name="Kautsar S.A."/>
            <person name="Yang D."/>
            <person name="Bader C.D."/>
            <person name="Teijaro C.N."/>
            <person name="Fluegel L."/>
            <person name="Davis C.M."/>
            <person name="Simpson J.R."/>
            <person name="Lauterbach L."/>
            <person name="Steele A.D."/>
            <person name="Gui C."/>
            <person name="Meng S."/>
            <person name="Li G."/>
            <person name="Viehrig K."/>
            <person name="Ye F."/>
            <person name="Su P."/>
            <person name="Kiefer A.F."/>
            <person name="Nichols A."/>
            <person name="Cepeda A.J."/>
            <person name="Yan W."/>
            <person name="Fan B."/>
            <person name="Jiang Y."/>
            <person name="Adhikari A."/>
            <person name="Zheng C.-J."/>
            <person name="Schuster L."/>
            <person name="Cowan T.M."/>
            <person name="Smanski M.J."/>
            <person name="Chevrette M.G."/>
            <person name="De Carvalho L.P.S."/>
            <person name="Shen B."/>
        </authorList>
    </citation>
    <scope>NUCLEOTIDE SEQUENCE [LARGE SCALE GENOMIC DNA]</scope>
    <source>
        <strain evidence="2 3">NPDC051599</strain>
    </source>
</reference>
<evidence type="ECO:0000313" key="3">
    <source>
        <dbReference type="Proteomes" id="UP001612415"/>
    </source>
</evidence>
<organism evidence="2 3">
    <name type="scientific">Streptomyces cellulosae</name>
    <dbReference type="NCBI Taxonomy" id="1968"/>
    <lineage>
        <taxon>Bacteria</taxon>
        <taxon>Bacillati</taxon>
        <taxon>Actinomycetota</taxon>
        <taxon>Actinomycetes</taxon>
        <taxon>Kitasatosporales</taxon>
        <taxon>Streptomycetaceae</taxon>
        <taxon>Streptomyces</taxon>
    </lineage>
</organism>
<evidence type="ECO:0008006" key="4">
    <source>
        <dbReference type="Google" id="ProtNLM"/>
    </source>
</evidence>
<proteinExistence type="predicted"/>
<dbReference type="Proteomes" id="UP001612415">
    <property type="component" value="Unassembled WGS sequence"/>
</dbReference>
<evidence type="ECO:0000313" key="2">
    <source>
        <dbReference type="EMBL" id="MFI5679108.1"/>
    </source>
</evidence>
<accession>A0ABW7YB23</accession>
<gene>
    <name evidence="2" type="ORF">ACIA8P_31445</name>
</gene>
<keyword evidence="1" id="KW-0732">Signal</keyword>
<sequence length="106" mass="11016">MRIRATAATVTALLTIALTACSSDDIPAAPTGSERTALIAALKAVNPAIVTDEDEAIDAARKQCATLNEGGDSDATARDRFSTSEHVVTDAEAQAINEELIRTLCS</sequence>
<protein>
    <recommendedName>
        <fullName evidence="4">DUF732 domain-containing protein</fullName>
    </recommendedName>
</protein>
<keyword evidence="3" id="KW-1185">Reference proteome</keyword>
<feature type="signal peptide" evidence="1">
    <location>
        <begin position="1"/>
        <end position="22"/>
    </location>
</feature>